<dbReference type="RefSeq" id="WP_009625109.1">
    <property type="nucleotide sequence ID" value="NZ_VBTY01000003.1"/>
</dbReference>
<sequence length="109" mass="11878">MPRVYSAGEVWVTEAVLVEVGNAFSAMNRGAASQFIQQCYQTPNIRVVSVDTALLGRALELYGARPDKDWGLTDCISFTVMSENSLIDAATADFHFVQAGYRALLLEAS</sequence>
<dbReference type="EMBL" id="VBTY01000003">
    <property type="protein sequence ID" value="MDG3493077.1"/>
    <property type="molecule type" value="Genomic_DNA"/>
</dbReference>
<dbReference type="AlphaFoldDB" id="A0A9X4RG93"/>
<keyword evidence="2" id="KW-1185">Reference proteome</keyword>
<dbReference type="Gene3D" id="3.40.50.1010">
    <property type="entry name" value="5'-nuclease"/>
    <property type="match status" value="1"/>
</dbReference>
<dbReference type="GO" id="GO:0004521">
    <property type="term" value="F:RNA endonuclease activity"/>
    <property type="evidence" value="ECO:0007669"/>
    <property type="project" value="InterPro"/>
</dbReference>
<evidence type="ECO:0000313" key="1">
    <source>
        <dbReference type="EMBL" id="MDG3493077.1"/>
    </source>
</evidence>
<dbReference type="InterPro" id="IPR029060">
    <property type="entry name" value="PIN-like_dom_sf"/>
</dbReference>
<dbReference type="PANTHER" id="PTHR42188">
    <property type="entry name" value="23S RRNA-SPECIFIC ENDONUCLEASE VAPC20"/>
    <property type="match status" value="1"/>
</dbReference>
<evidence type="ECO:0000313" key="2">
    <source>
        <dbReference type="Proteomes" id="UP001152872"/>
    </source>
</evidence>
<dbReference type="SUPFAM" id="SSF88723">
    <property type="entry name" value="PIN domain-like"/>
    <property type="match status" value="1"/>
</dbReference>
<protein>
    <submittedName>
        <fullName evidence="1">Nucleic acid-binding protein</fullName>
    </submittedName>
</protein>
<proteinExistence type="predicted"/>
<dbReference type="Proteomes" id="UP001152872">
    <property type="component" value="Unassembled WGS sequence"/>
</dbReference>
<name>A0A9X4RG93_9CYAN</name>
<organism evidence="1 2">
    <name type="scientific">Pseudanabaena catenata USMAC16</name>
    <dbReference type="NCBI Taxonomy" id="1855837"/>
    <lineage>
        <taxon>Bacteria</taxon>
        <taxon>Bacillati</taxon>
        <taxon>Cyanobacteriota</taxon>
        <taxon>Cyanophyceae</taxon>
        <taxon>Pseudanabaenales</taxon>
        <taxon>Pseudanabaenaceae</taxon>
        <taxon>Pseudanabaena</taxon>
    </lineage>
</organism>
<gene>
    <name evidence="1" type="ORF">FEV09_00740</name>
</gene>
<dbReference type="InterPro" id="IPR039018">
    <property type="entry name" value="VapC20-like"/>
</dbReference>
<dbReference type="PANTHER" id="PTHR42188:SF1">
    <property type="entry name" value="23S RRNA-SPECIFIC ENDONUCLEASE VAPC20"/>
    <property type="match status" value="1"/>
</dbReference>
<comment type="caution">
    <text evidence="1">The sequence shown here is derived from an EMBL/GenBank/DDBJ whole genome shotgun (WGS) entry which is preliminary data.</text>
</comment>
<dbReference type="GO" id="GO:0016075">
    <property type="term" value="P:rRNA catabolic process"/>
    <property type="evidence" value="ECO:0007669"/>
    <property type="project" value="TreeGrafter"/>
</dbReference>
<reference evidence="1" key="1">
    <citation type="submission" date="2019-05" db="EMBL/GenBank/DDBJ databases">
        <title>Whole genome sequencing of Pseudanabaena catenata USMAC16.</title>
        <authorList>
            <person name="Khan Z."/>
            <person name="Omar W.M."/>
            <person name="Convey P."/>
            <person name="Merican F."/>
            <person name="Najimudin N."/>
        </authorList>
    </citation>
    <scope>NUCLEOTIDE SEQUENCE</scope>
    <source>
        <strain evidence="1">USMAC16</strain>
    </source>
</reference>
<accession>A0A9X4RG93</accession>